<feature type="compositionally biased region" description="Basic and acidic residues" evidence="1">
    <location>
        <begin position="252"/>
        <end position="262"/>
    </location>
</feature>
<evidence type="ECO:0000313" key="2">
    <source>
        <dbReference type="EMBL" id="RUS32586.1"/>
    </source>
</evidence>
<feature type="compositionally biased region" description="Polar residues" evidence="1">
    <location>
        <begin position="34"/>
        <end position="51"/>
    </location>
</feature>
<accession>A0A433QS23</accession>
<evidence type="ECO:0000313" key="3">
    <source>
        <dbReference type="Proteomes" id="UP000274822"/>
    </source>
</evidence>
<dbReference type="AlphaFoldDB" id="A0A433QS23"/>
<sequence>MFRHIATPTSLLPRLPRLPRLLPQPPIRYLSSARDPSSSIQDPPGSTQAPLSSTQDPPSSTQSFPGSTQNPPGSTPKPPALSLAERLLNREFSTDNLPPSSTQNPPGSNQKTPDSNLVDRPRNRGFGRGLNADDPLARAAASQQISNASPDSDQPGFTPNRGWRGPPPSAQKNVKMRNEQQGQQQVHPNQFDDAHVDSVLDQILDNITSAHPRRKFNNNNHDQQQQRPQRASNPNFKRQQLRPARFIKPTSKRPEAPPRKSEVFIPREIEWREDDHTLNKPANVLDEKDRIQHVLEAHHGDYARYIAVADAAEGTKTVNAAPRAVPPESARVAGLIVGQNATYSLDAKATLLKKLNEFGGVN</sequence>
<feature type="compositionally biased region" description="Polar residues" evidence="1">
    <location>
        <begin position="94"/>
        <end position="115"/>
    </location>
</feature>
<dbReference type="EMBL" id="RBNJ01001955">
    <property type="protein sequence ID" value="RUS32586.1"/>
    <property type="molecule type" value="Genomic_DNA"/>
</dbReference>
<feature type="region of interest" description="Disordered" evidence="1">
    <location>
        <begin position="1"/>
        <end position="187"/>
    </location>
</feature>
<name>A0A433QS23_9FUNG</name>
<feature type="compositionally biased region" description="Polar residues" evidence="1">
    <location>
        <begin position="141"/>
        <end position="157"/>
    </location>
</feature>
<reference evidence="2 3" key="1">
    <citation type="journal article" date="2018" name="New Phytol.">
        <title>Phylogenomics of Endogonaceae and evolution of mycorrhizas within Mucoromycota.</title>
        <authorList>
            <person name="Chang Y."/>
            <person name="Desiro A."/>
            <person name="Na H."/>
            <person name="Sandor L."/>
            <person name="Lipzen A."/>
            <person name="Clum A."/>
            <person name="Barry K."/>
            <person name="Grigoriev I.V."/>
            <person name="Martin F.M."/>
            <person name="Stajich J.E."/>
            <person name="Smith M.E."/>
            <person name="Bonito G."/>
            <person name="Spatafora J.W."/>
        </authorList>
    </citation>
    <scope>NUCLEOTIDE SEQUENCE [LARGE SCALE GENOMIC DNA]</scope>
    <source>
        <strain evidence="2 3">AD002</strain>
    </source>
</reference>
<feature type="region of interest" description="Disordered" evidence="1">
    <location>
        <begin position="211"/>
        <end position="262"/>
    </location>
</feature>
<proteinExistence type="predicted"/>
<feature type="compositionally biased region" description="Low complexity" evidence="1">
    <location>
        <begin position="52"/>
        <end position="63"/>
    </location>
</feature>
<feature type="compositionally biased region" description="Low complexity" evidence="1">
    <location>
        <begin position="11"/>
        <end position="21"/>
    </location>
</feature>
<evidence type="ECO:0000256" key="1">
    <source>
        <dbReference type="SAM" id="MobiDB-lite"/>
    </source>
</evidence>
<comment type="caution">
    <text evidence="2">The sequence shown here is derived from an EMBL/GenBank/DDBJ whole genome shotgun (WGS) entry which is preliminary data.</text>
</comment>
<dbReference type="Proteomes" id="UP000274822">
    <property type="component" value="Unassembled WGS sequence"/>
</dbReference>
<organism evidence="2 3">
    <name type="scientific">Jimgerdemannia flammicorona</name>
    <dbReference type="NCBI Taxonomy" id="994334"/>
    <lineage>
        <taxon>Eukaryota</taxon>
        <taxon>Fungi</taxon>
        <taxon>Fungi incertae sedis</taxon>
        <taxon>Mucoromycota</taxon>
        <taxon>Mucoromycotina</taxon>
        <taxon>Endogonomycetes</taxon>
        <taxon>Endogonales</taxon>
        <taxon>Endogonaceae</taxon>
        <taxon>Jimgerdemannia</taxon>
    </lineage>
</organism>
<protein>
    <submittedName>
        <fullName evidence="2">Uncharacterized protein</fullName>
    </submittedName>
</protein>
<gene>
    <name evidence="2" type="ORF">BC938DRAFT_475024</name>
</gene>
<feature type="compositionally biased region" description="Polar residues" evidence="1">
    <location>
        <begin position="217"/>
        <end position="238"/>
    </location>
</feature>
<keyword evidence="3" id="KW-1185">Reference proteome</keyword>